<dbReference type="AlphaFoldDB" id="A0A0D9W2K3"/>
<sequence length="380" mass="42747">MRSPDSIPKAAGGRRTRGGRRAAVHGVPEELLWEILIRLHKKEILRCRAVCRTWRRLATPADFLLAHHRLQPSLPLVSFRGEISWPSSTNGEFTDASVQTLDLRRRTPAERRRPVLAFNDYNLLRDFTIHASCDGLLLLSLSTLSHRLFVCNPATASGLCFRISSAAILLPCTHTPPPHRILFWRCEKKNKDVVCYVLTLGSSRKPRRIGLPVVSDSMKPVLCRGILAATRHPSIMLHGCLPWGSSGYFSHSDVVVFDTVLESFIRMIPSPGPSRKPDDYEMGVWSLKYQIRLPMLAMTRITHGKHYYATVVPENGDVVICCWGSSFMFHCDSEGKLLDKFSKYYWTLENCSTADATVASPGNPTRQQLIWVHTSAGIVE</sequence>
<dbReference type="eggNOG" id="ENOG502S45U">
    <property type="taxonomic scope" value="Eukaryota"/>
</dbReference>
<feature type="region of interest" description="Disordered" evidence="1">
    <location>
        <begin position="1"/>
        <end position="21"/>
    </location>
</feature>
<feature type="domain" description="F-box" evidence="2">
    <location>
        <begin position="21"/>
        <end position="68"/>
    </location>
</feature>
<keyword evidence="4" id="KW-1185">Reference proteome</keyword>
<dbReference type="InterPro" id="IPR001810">
    <property type="entry name" value="F-box_dom"/>
</dbReference>
<protein>
    <recommendedName>
        <fullName evidence="2">F-box domain-containing protein</fullName>
    </recommendedName>
</protein>
<dbReference type="EnsemblPlants" id="LPERR04G02580.1">
    <property type="protein sequence ID" value="LPERR04G02580.1"/>
    <property type="gene ID" value="LPERR04G02580"/>
</dbReference>
<evidence type="ECO:0000259" key="2">
    <source>
        <dbReference type="PROSITE" id="PS50181"/>
    </source>
</evidence>
<proteinExistence type="predicted"/>
<dbReference type="HOGENOM" id="CLU_032609_0_0_1"/>
<evidence type="ECO:0000256" key="1">
    <source>
        <dbReference type="SAM" id="MobiDB-lite"/>
    </source>
</evidence>
<dbReference type="InterPro" id="IPR050796">
    <property type="entry name" value="SCF_F-box_component"/>
</dbReference>
<reference evidence="3" key="3">
    <citation type="submission" date="2015-04" db="UniProtKB">
        <authorList>
            <consortium name="EnsemblPlants"/>
        </authorList>
    </citation>
    <scope>IDENTIFICATION</scope>
</reference>
<organism evidence="3 4">
    <name type="scientific">Leersia perrieri</name>
    <dbReference type="NCBI Taxonomy" id="77586"/>
    <lineage>
        <taxon>Eukaryota</taxon>
        <taxon>Viridiplantae</taxon>
        <taxon>Streptophyta</taxon>
        <taxon>Embryophyta</taxon>
        <taxon>Tracheophyta</taxon>
        <taxon>Spermatophyta</taxon>
        <taxon>Magnoliopsida</taxon>
        <taxon>Liliopsida</taxon>
        <taxon>Poales</taxon>
        <taxon>Poaceae</taxon>
        <taxon>BOP clade</taxon>
        <taxon>Oryzoideae</taxon>
        <taxon>Oryzeae</taxon>
        <taxon>Oryzinae</taxon>
        <taxon>Leersia</taxon>
    </lineage>
</organism>
<dbReference type="Proteomes" id="UP000032180">
    <property type="component" value="Chromosome 4"/>
</dbReference>
<name>A0A0D9W2K3_9ORYZ</name>
<feature type="compositionally biased region" description="Basic residues" evidence="1">
    <location>
        <begin position="12"/>
        <end position="21"/>
    </location>
</feature>
<dbReference type="PANTHER" id="PTHR31672:SF2">
    <property type="entry name" value="F-BOX DOMAIN-CONTAINING PROTEIN"/>
    <property type="match status" value="1"/>
</dbReference>
<dbReference type="PANTHER" id="PTHR31672">
    <property type="entry name" value="BNACNNG10540D PROTEIN"/>
    <property type="match status" value="1"/>
</dbReference>
<evidence type="ECO:0000313" key="3">
    <source>
        <dbReference type="EnsemblPlants" id="LPERR04G02580.1"/>
    </source>
</evidence>
<dbReference type="Gene3D" id="1.20.1280.50">
    <property type="match status" value="1"/>
</dbReference>
<dbReference type="PROSITE" id="PS50181">
    <property type="entry name" value="FBOX"/>
    <property type="match status" value="1"/>
</dbReference>
<dbReference type="SUPFAM" id="SSF81383">
    <property type="entry name" value="F-box domain"/>
    <property type="match status" value="1"/>
</dbReference>
<evidence type="ECO:0000313" key="4">
    <source>
        <dbReference type="Proteomes" id="UP000032180"/>
    </source>
</evidence>
<accession>A0A0D9W2K3</accession>
<dbReference type="InterPro" id="IPR036047">
    <property type="entry name" value="F-box-like_dom_sf"/>
</dbReference>
<reference evidence="4" key="2">
    <citation type="submission" date="2013-12" db="EMBL/GenBank/DDBJ databases">
        <authorList>
            <person name="Yu Y."/>
            <person name="Lee S."/>
            <person name="de Baynast K."/>
            <person name="Wissotski M."/>
            <person name="Liu L."/>
            <person name="Talag J."/>
            <person name="Goicoechea J."/>
            <person name="Angelova A."/>
            <person name="Jetty R."/>
            <person name="Kudrna D."/>
            <person name="Golser W."/>
            <person name="Rivera L."/>
            <person name="Zhang J."/>
            <person name="Wing R."/>
        </authorList>
    </citation>
    <scope>NUCLEOTIDE SEQUENCE</scope>
</reference>
<dbReference type="Pfam" id="PF12937">
    <property type="entry name" value="F-box-like"/>
    <property type="match status" value="1"/>
</dbReference>
<reference evidence="3 4" key="1">
    <citation type="submission" date="2012-08" db="EMBL/GenBank/DDBJ databases">
        <title>Oryza genome evolution.</title>
        <authorList>
            <person name="Wing R.A."/>
        </authorList>
    </citation>
    <scope>NUCLEOTIDE SEQUENCE</scope>
</reference>
<dbReference type="Gramene" id="LPERR04G02580.1">
    <property type="protein sequence ID" value="LPERR04G02580.1"/>
    <property type="gene ID" value="LPERR04G02580"/>
</dbReference>